<dbReference type="EMBL" id="JANPWB010000002">
    <property type="protein sequence ID" value="KAJ1207593.1"/>
    <property type="molecule type" value="Genomic_DNA"/>
</dbReference>
<feature type="region of interest" description="Disordered" evidence="1">
    <location>
        <begin position="52"/>
        <end position="72"/>
    </location>
</feature>
<name>A0AAV7W4Q4_PLEWA</name>
<evidence type="ECO:0000313" key="3">
    <source>
        <dbReference type="Proteomes" id="UP001066276"/>
    </source>
</evidence>
<gene>
    <name evidence="2" type="ORF">NDU88_002984</name>
</gene>
<evidence type="ECO:0000256" key="1">
    <source>
        <dbReference type="SAM" id="MobiDB-lite"/>
    </source>
</evidence>
<reference evidence="2" key="1">
    <citation type="journal article" date="2022" name="bioRxiv">
        <title>Sequencing and chromosome-scale assembly of the giantPleurodeles waltlgenome.</title>
        <authorList>
            <person name="Brown T."/>
            <person name="Elewa A."/>
            <person name="Iarovenko S."/>
            <person name="Subramanian E."/>
            <person name="Araus A.J."/>
            <person name="Petzold A."/>
            <person name="Susuki M."/>
            <person name="Suzuki K.-i.T."/>
            <person name="Hayashi T."/>
            <person name="Toyoda A."/>
            <person name="Oliveira C."/>
            <person name="Osipova E."/>
            <person name="Leigh N.D."/>
            <person name="Simon A."/>
            <person name="Yun M.H."/>
        </authorList>
    </citation>
    <scope>NUCLEOTIDE SEQUENCE</scope>
    <source>
        <strain evidence="2">20211129_DDA</strain>
        <tissue evidence="2">Liver</tissue>
    </source>
</reference>
<feature type="region of interest" description="Disordered" evidence="1">
    <location>
        <begin position="1"/>
        <end position="36"/>
    </location>
</feature>
<dbReference type="Proteomes" id="UP001066276">
    <property type="component" value="Chromosome 1_2"/>
</dbReference>
<protein>
    <submittedName>
        <fullName evidence="2">Uncharacterized protein</fullName>
    </submittedName>
</protein>
<dbReference type="AlphaFoldDB" id="A0AAV7W4Q4"/>
<comment type="caution">
    <text evidence="2">The sequence shown here is derived from an EMBL/GenBank/DDBJ whole genome shotgun (WGS) entry which is preliminary data.</text>
</comment>
<evidence type="ECO:0000313" key="2">
    <source>
        <dbReference type="EMBL" id="KAJ1207593.1"/>
    </source>
</evidence>
<proteinExistence type="predicted"/>
<feature type="compositionally biased region" description="Basic residues" evidence="1">
    <location>
        <begin position="1"/>
        <end position="18"/>
    </location>
</feature>
<organism evidence="2 3">
    <name type="scientific">Pleurodeles waltl</name>
    <name type="common">Iberian ribbed newt</name>
    <dbReference type="NCBI Taxonomy" id="8319"/>
    <lineage>
        <taxon>Eukaryota</taxon>
        <taxon>Metazoa</taxon>
        <taxon>Chordata</taxon>
        <taxon>Craniata</taxon>
        <taxon>Vertebrata</taxon>
        <taxon>Euteleostomi</taxon>
        <taxon>Amphibia</taxon>
        <taxon>Batrachia</taxon>
        <taxon>Caudata</taxon>
        <taxon>Salamandroidea</taxon>
        <taxon>Salamandridae</taxon>
        <taxon>Pleurodelinae</taxon>
        <taxon>Pleurodeles</taxon>
    </lineage>
</organism>
<sequence>MSLALLRRRGVPKFRSPGRHTFTGSGRGALRSPHHPLLVGGSPAALAVCGEAVSGPEPQPSTEAGRGSSHSVALTTHRFSLGSAERVVLLRWGRRSAAVLQGL</sequence>
<accession>A0AAV7W4Q4</accession>
<keyword evidence="3" id="KW-1185">Reference proteome</keyword>